<accession>A0A3E3EAW8</accession>
<dbReference type="Proteomes" id="UP001211987">
    <property type="component" value="Unassembled WGS sequence"/>
</dbReference>
<sequence>MKKRYIFIVITIILAIVIQVLSVNITPALKKIADKEINRFCQMVINNTPFPVTLDHQELIKINRNGDEIATINFNTSYASSIGAKMVNKLDELFVAIEEGTYKKTDNSFYQRRFQKMSDEGGVIASIPIGALTQNPFLAGVGPKIKLKYETISAITCSVEKDVKSYGVNHVMVSLKLVIKIKMMVLLPFYNEEFNKDYDYPLVMEIIEGEVPNWYQN</sequence>
<protein>
    <submittedName>
        <fullName evidence="1">Sporulation protein YunB</fullName>
    </submittedName>
</protein>
<organism evidence="2 3">
    <name type="scientific">Thomasclavelia ramosa</name>
    <dbReference type="NCBI Taxonomy" id="1547"/>
    <lineage>
        <taxon>Bacteria</taxon>
        <taxon>Bacillati</taxon>
        <taxon>Bacillota</taxon>
        <taxon>Erysipelotrichia</taxon>
        <taxon>Erysipelotrichales</taxon>
        <taxon>Coprobacillaceae</taxon>
        <taxon>Thomasclavelia</taxon>
    </lineage>
</organism>
<comment type="caution">
    <text evidence="2">The sequence shown here is derived from an EMBL/GenBank/DDBJ whole genome shotgun (WGS) entry which is preliminary data.</text>
</comment>
<dbReference type="EMBL" id="JAQLKE010000053">
    <property type="protein sequence ID" value="MDB7085763.1"/>
    <property type="molecule type" value="Genomic_DNA"/>
</dbReference>
<proteinExistence type="predicted"/>
<dbReference type="EMBL" id="QUSL01000041">
    <property type="protein sequence ID" value="RGD78948.1"/>
    <property type="molecule type" value="Genomic_DNA"/>
</dbReference>
<dbReference type="AlphaFoldDB" id="A0A3E3EAW8"/>
<dbReference type="Pfam" id="PF09560">
    <property type="entry name" value="Spore_YunB"/>
    <property type="match status" value="1"/>
</dbReference>
<dbReference type="GeneID" id="64196041"/>
<name>A0A3E3EAW8_9FIRM</name>
<dbReference type="RefSeq" id="WP_003538052.1">
    <property type="nucleotide sequence ID" value="NZ_AP031443.1"/>
</dbReference>
<evidence type="ECO:0000313" key="2">
    <source>
        <dbReference type="EMBL" id="RGD78948.1"/>
    </source>
</evidence>
<reference evidence="2 3" key="1">
    <citation type="submission" date="2018-08" db="EMBL/GenBank/DDBJ databases">
        <title>A genome reference for cultivated species of the human gut microbiota.</title>
        <authorList>
            <person name="Zou Y."/>
            <person name="Xue W."/>
            <person name="Luo G."/>
        </authorList>
    </citation>
    <scope>NUCLEOTIDE SEQUENCE [LARGE SCALE GENOMIC DNA]</scope>
    <source>
        <strain evidence="2 3">OM06-4</strain>
    </source>
</reference>
<reference evidence="1" key="2">
    <citation type="submission" date="2023-01" db="EMBL/GenBank/DDBJ databases">
        <title>Human gut microbiome strain richness.</title>
        <authorList>
            <person name="Chen-Liaw A."/>
        </authorList>
    </citation>
    <scope>NUCLEOTIDE SEQUENCE</scope>
    <source>
        <strain evidence="1">1001217st2_G6_1001217B_191108</strain>
    </source>
</reference>
<evidence type="ECO:0000313" key="1">
    <source>
        <dbReference type="EMBL" id="MDB7085763.1"/>
    </source>
</evidence>
<dbReference type="Proteomes" id="UP000261032">
    <property type="component" value="Unassembled WGS sequence"/>
</dbReference>
<dbReference type="InterPro" id="IPR014197">
    <property type="entry name" value="Sporulation_prot_YunB"/>
</dbReference>
<evidence type="ECO:0000313" key="3">
    <source>
        <dbReference type="Proteomes" id="UP000261032"/>
    </source>
</evidence>
<dbReference type="PIRSF" id="PIRSF021383">
    <property type="entry name" value="YunB"/>
    <property type="match status" value="1"/>
</dbReference>
<gene>
    <name evidence="2" type="ORF">DXB93_16750</name>
    <name evidence="1" type="ORF">PM738_18355</name>
</gene>